<proteinExistence type="predicted"/>
<evidence type="ECO:0000259" key="6">
    <source>
        <dbReference type="PROSITE" id="PS51165"/>
    </source>
</evidence>
<feature type="compositionally biased region" description="Basic and acidic residues" evidence="5">
    <location>
        <begin position="387"/>
        <end position="405"/>
    </location>
</feature>
<feature type="compositionally biased region" description="Basic residues" evidence="5">
    <location>
        <begin position="151"/>
        <end position="163"/>
    </location>
</feature>
<feature type="compositionally biased region" description="Polar residues" evidence="5">
    <location>
        <begin position="426"/>
        <end position="436"/>
    </location>
</feature>
<feature type="compositionally biased region" description="Basic and acidic residues" evidence="5">
    <location>
        <begin position="190"/>
        <end position="211"/>
    </location>
</feature>
<feature type="region of interest" description="Disordered" evidence="5">
    <location>
        <begin position="763"/>
        <end position="803"/>
    </location>
</feature>
<dbReference type="GO" id="GO:0030488">
    <property type="term" value="P:tRNA methylation"/>
    <property type="evidence" value="ECO:0007669"/>
    <property type="project" value="TreeGrafter"/>
</dbReference>
<dbReference type="SMART" id="SM00981">
    <property type="entry name" value="THUMP"/>
    <property type="match status" value="1"/>
</dbReference>
<gene>
    <name evidence="7" type="ORF">CUNI_LOCUS397</name>
</gene>
<dbReference type="PANTHER" id="PTHR14911:SF13">
    <property type="entry name" value="TRNA (GUANINE(6)-N2)-METHYLTRANSFERASE THUMP3"/>
    <property type="match status" value="1"/>
</dbReference>
<feature type="region of interest" description="Disordered" evidence="5">
    <location>
        <begin position="177"/>
        <end position="231"/>
    </location>
</feature>
<feature type="domain" description="THUMP" evidence="6">
    <location>
        <begin position="458"/>
        <end position="559"/>
    </location>
</feature>
<dbReference type="GO" id="GO:0005737">
    <property type="term" value="C:cytoplasm"/>
    <property type="evidence" value="ECO:0007669"/>
    <property type="project" value="UniProtKB-SubCell"/>
</dbReference>
<dbReference type="AlphaFoldDB" id="A0A8S3YC20"/>
<dbReference type="PANTHER" id="PTHR14911">
    <property type="entry name" value="THUMP DOMAIN-CONTAINING"/>
    <property type="match status" value="1"/>
</dbReference>
<name>A0A8S3YC20_9EUPU</name>
<feature type="region of interest" description="Disordered" evidence="5">
    <location>
        <begin position="295"/>
        <end position="315"/>
    </location>
</feature>
<dbReference type="Proteomes" id="UP000678393">
    <property type="component" value="Unassembled WGS sequence"/>
</dbReference>
<dbReference type="InterPro" id="IPR004114">
    <property type="entry name" value="THUMP_dom"/>
</dbReference>
<dbReference type="Pfam" id="PF01170">
    <property type="entry name" value="UPF0020"/>
    <property type="match status" value="1"/>
</dbReference>
<dbReference type="OrthoDB" id="47730at2759"/>
<evidence type="ECO:0000256" key="3">
    <source>
        <dbReference type="ARBA" id="ARBA00022694"/>
    </source>
</evidence>
<dbReference type="EMBL" id="CAJHNH020000045">
    <property type="protein sequence ID" value="CAG5114839.1"/>
    <property type="molecule type" value="Genomic_DNA"/>
</dbReference>
<dbReference type="Gene3D" id="3.30.2130.30">
    <property type="match status" value="1"/>
</dbReference>
<keyword evidence="2" id="KW-0808">Transferase</keyword>
<dbReference type="InterPro" id="IPR029063">
    <property type="entry name" value="SAM-dependent_MTases_sf"/>
</dbReference>
<dbReference type="FunFam" id="3.40.50.150:FF:000073">
    <property type="entry name" value="THUMP domain containing 3"/>
    <property type="match status" value="1"/>
</dbReference>
<keyword evidence="4" id="KW-0694">RNA-binding</keyword>
<feature type="compositionally biased region" description="Basic and acidic residues" evidence="5">
    <location>
        <begin position="245"/>
        <end position="268"/>
    </location>
</feature>
<organism evidence="7 8">
    <name type="scientific">Candidula unifasciata</name>
    <dbReference type="NCBI Taxonomy" id="100452"/>
    <lineage>
        <taxon>Eukaryota</taxon>
        <taxon>Metazoa</taxon>
        <taxon>Spiralia</taxon>
        <taxon>Lophotrochozoa</taxon>
        <taxon>Mollusca</taxon>
        <taxon>Gastropoda</taxon>
        <taxon>Heterobranchia</taxon>
        <taxon>Euthyneura</taxon>
        <taxon>Panpulmonata</taxon>
        <taxon>Eupulmonata</taxon>
        <taxon>Stylommatophora</taxon>
        <taxon>Helicina</taxon>
        <taxon>Helicoidea</taxon>
        <taxon>Geomitridae</taxon>
        <taxon>Candidula</taxon>
    </lineage>
</organism>
<protein>
    <recommendedName>
        <fullName evidence="6">THUMP domain-containing protein</fullName>
    </recommendedName>
</protein>
<feature type="region of interest" description="Disordered" evidence="5">
    <location>
        <begin position="426"/>
        <end position="496"/>
    </location>
</feature>
<feature type="region of interest" description="Disordered" evidence="5">
    <location>
        <begin position="382"/>
        <end position="412"/>
    </location>
</feature>
<feature type="region of interest" description="Disordered" evidence="5">
    <location>
        <begin position="330"/>
        <end position="359"/>
    </location>
</feature>
<evidence type="ECO:0000256" key="2">
    <source>
        <dbReference type="ARBA" id="ARBA00022603"/>
    </source>
</evidence>
<accession>A0A8S3YC20</accession>
<evidence type="ECO:0000256" key="5">
    <source>
        <dbReference type="SAM" id="MobiDB-lite"/>
    </source>
</evidence>
<feature type="compositionally biased region" description="Polar residues" evidence="5">
    <location>
        <begin position="295"/>
        <end position="312"/>
    </location>
</feature>
<sequence>MAAQTQQTQPLQDDEELCTIEASVVTGFEESARGEAKEKFNVDVKAVRGRITWKVPLNKVNDVLKMGSVDNCKVVVHTVPCFHFTDQHDSLARLQKMVKDIDWEIGLRAWQHVYAFPYPIASRPDVIPSDEDLMDVVIITNLPPPKDKSAKKDKKKGRWGKKKDKIKELKRRILQSKLDDSFQQSPRSPVNEKGDADVKKESDLLASHDEEVGLTDENDLSMSKKDDGSKVNRLAASRAGQHLLKLDSARTLDNHSKPAPEEGGESLRQHNLASEVNLTAGISDEATKQAAMSFTNNSLSPGQGSSADSSLSPVGKKISESEFASIVISRLTSPREPAPAEDGAGGVSPKMSCVTPPPTPIRSIDNPFSNLQGRLTSELLPFLDNSKLPERGDSIQGSRQDKDDNGGIIDAKLPFSAGTAQIESISVDETSSNMPNVPSLSTLATSASTPKTSSSAKELAEDSTNSRQQEDRDKSLEGNDSSKTYKRAAVKKEPDPTKPKFRVTCFRTGDTHAFDSTSAAASFGSALVAYFGWQVDLKNFDLEVILNIDNEEVTVSLALTKMSLHYRNLVAFGPTTLRATICYNMLRLCRIKNGDFVCDPMCGTCAIPIEGALNWVNCFHFGGDIHEKAIERTILNIAAIQEKQKQENKSSLKLDVLQWDIQHLPLRDRCVDVFVSDVPFGHRMGSRSVNPALYSSLLSEMARTARLGARACLLTEDRSSLIKAIQNLGRYWQRRLILNVNIGGLNGYVFLLTRTNFAVAPSSTSWRGDEGQIANEGQDGDELASADSRSVTDSSVETRTETE</sequence>
<dbReference type="SUPFAM" id="SSF143437">
    <property type="entry name" value="THUMP domain-like"/>
    <property type="match status" value="1"/>
</dbReference>
<dbReference type="InterPro" id="IPR000241">
    <property type="entry name" value="RlmKL-like_Mtase"/>
</dbReference>
<keyword evidence="2" id="KW-0489">Methyltransferase</keyword>
<evidence type="ECO:0000256" key="4">
    <source>
        <dbReference type="PROSITE-ProRule" id="PRU00529"/>
    </source>
</evidence>
<dbReference type="PROSITE" id="PS51165">
    <property type="entry name" value="THUMP"/>
    <property type="match status" value="1"/>
</dbReference>
<dbReference type="Gene3D" id="3.40.50.150">
    <property type="entry name" value="Vaccinia Virus protein VP39"/>
    <property type="match status" value="1"/>
</dbReference>
<dbReference type="GO" id="GO:0043527">
    <property type="term" value="C:tRNA methyltransferase complex"/>
    <property type="evidence" value="ECO:0007669"/>
    <property type="project" value="UniProtKB-ARBA"/>
</dbReference>
<feature type="compositionally biased region" description="Basic and acidic residues" evidence="5">
    <location>
        <begin position="468"/>
        <end position="477"/>
    </location>
</feature>
<dbReference type="GO" id="GO:0003723">
    <property type="term" value="F:RNA binding"/>
    <property type="evidence" value="ECO:0007669"/>
    <property type="project" value="UniProtKB-UniRule"/>
</dbReference>
<evidence type="ECO:0000313" key="7">
    <source>
        <dbReference type="EMBL" id="CAG5114839.1"/>
    </source>
</evidence>
<keyword evidence="3" id="KW-0819">tRNA processing</keyword>
<keyword evidence="8" id="KW-1185">Reference proteome</keyword>
<feature type="region of interest" description="Disordered" evidence="5">
    <location>
        <begin position="245"/>
        <end position="269"/>
    </location>
</feature>
<dbReference type="CDD" id="cd11715">
    <property type="entry name" value="THUMP_AdoMetMT"/>
    <property type="match status" value="1"/>
</dbReference>
<dbReference type="SUPFAM" id="SSF53335">
    <property type="entry name" value="S-adenosyl-L-methionine-dependent methyltransferases"/>
    <property type="match status" value="1"/>
</dbReference>
<comment type="caution">
    <text evidence="7">The sequence shown here is derived from an EMBL/GenBank/DDBJ whole genome shotgun (WGS) entry which is preliminary data.</text>
</comment>
<feature type="region of interest" description="Disordered" evidence="5">
    <location>
        <begin position="144"/>
        <end position="163"/>
    </location>
</feature>
<feature type="compositionally biased region" description="Low complexity" evidence="5">
    <location>
        <begin position="438"/>
        <end position="457"/>
    </location>
</feature>
<dbReference type="GO" id="GO:0016423">
    <property type="term" value="F:tRNA (guanine) methyltransferase activity"/>
    <property type="evidence" value="ECO:0007669"/>
    <property type="project" value="TreeGrafter"/>
</dbReference>
<reference evidence="7" key="1">
    <citation type="submission" date="2021-04" db="EMBL/GenBank/DDBJ databases">
        <authorList>
            <consortium name="Molecular Ecology Group"/>
        </authorList>
    </citation>
    <scope>NUCLEOTIDE SEQUENCE</scope>
</reference>
<comment type="subcellular location">
    <subcellularLocation>
        <location evidence="1">Cytoplasm</location>
    </subcellularLocation>
</comment>
<evidence type="ECO:0000256" key="1">
    <source>
        <dbReference type="ARBA" id="ARBA00004496"/>
    </source>
</evidence>
<evidence type="ECO:0000313" key="8">
    <source>
        <dbReference type="Proteomes" id="UP000678393"/>
    </source>
</evidence>
<dbReference type="Pfam" id="PF02926">
    <property type="entry name" value="THUMP"/>
    <property type="match status" value="1"/>
</dbReference>